<evidence type="ECO:0000259" key="2">
    <source>
        <dbReference type="Pfam" id="PF19250"/>
    </source>
</evidence>
<feature type="region of interest" description="Disordered" evidence="1">
    <location>
        <begin position="244"/>
        <end position="278"/>
    </location>
</feature>
<sequence length="540" mass="60076">MQDRSLNRLFDHGIPALHKGNIGMQSSPHVYDTNHEPALVTVAEDDISFPEKVFTVHDDNEQSMLLKKLGKNDAFEYQTESEVQYLVQLALEDALESLGLTGLLHIKPEISVFAYRPDIIVVFHSMRGIVLVVEVKKPGTEVFESHDVGGQLYDYLVGLLGTGIRPFGVLSSYDETCIAYLDDGGVSKGILERVIGQLNSEIPQSRVLGDADVTIRSASAGVTRSPESKLRRVFTRHLTGIPTGGACLKTEEDEDAQDGRDGDEETTGSKLGKVDGEDAEEDPIYEREIIYTTTFSGRNAMKGLILAIRCAIESLNVSQEKDVPLNGDGATGACALVNESGLCWTNLSSSVKFDYYNFPPSSSKLFYLWKDLGRGSKGRVFLACNSTGKVCAAKFLLLDQTLLHRQEDSPAARRAERERQMEARKVLADLECSRWTEAYNGIFGKQVRVVKLNNLWCLLMPYFDPVQLHERMSVLPAVKTILSDFKKKGLRYADDDLRWRHIGMRDGRVYLFDLGSLEVDDPPKKTTIDAQISHLSSKTN</sequence>
<feature type="domain" description="DUF5898" evidence="2">
    <location>
        <begin position="371"/>
        <end position="504"/>
    </location>
</feature>
<evidence type="ECO:0000256" key="1">
    <source>
        <dbReference type="SAM" id="MobiDB-lite"/>
    </source>
</evidence>
<organism evidence="3 4">
    <name type="scientific">Nitzschia inconspicua</name>
    <dbReference type="NCBI Taxonomy" id="303405"/>
    <lineage>
        <taxon>Eukaryota</taxon>
        <taxon>Sar</taxon>
        <taxon>Stramenopiles</taxon>
        <taxon>Ochrophyta</taxon>
        <taxon>Bacillariophyta</taxon>
        <taxon>Bacillariophyceae</taxon>
        <taxon>Bacillariophycidae</taxon>
        <taxon>Bacillariales</taxon>
        <taxon>Bacillariaceae</taxon>
        <taxon>Nitzschia</taxon>
    </lineage>
</organism>
<reference evidence="3" key="1">
    <citation type="journal article" date="2021" name="Sci. Rep.">
        <title>Diploid genomic architecture of Nitzschia inconspicua, an elite biomass production diatom.</title>
        <authorList>
            <person name="Oliver A."/>
            <person name="Podell S."/>
            <person name="Pinowska A."/>
            <person name="Traller J.C."/>
            <person name="Smith S.R."/>
            <person name="McClure R."/>
            <person name="Beliaev A."/>
            <person name="Bohutskyi P."/>
            <person name="Hill E.A."/>
            <person name="Rabines A."/>
            <person name="Zheng H."/>
            <person name="Allen L.Z."/>
            <person name="Kuo A."/>
            <person name="Grigoriev I.V."/>
            <person name="Allen A.E."/>
            <person name="Hazlebeck D."/>
            <person name="Allen E.E."/>
        </authorList>
    </citation>
    <scope>NUCLEOTIDE SEQUENCE</scope>
    <source>
        <strain evidence="3">Hildebrandi</strain>
    </source>
</reference>
<dbReference type="InterPro" id="IPR045417">
    <property type="entry name" value="DUF5898"/>
</dbReference>
<gene>
    <name evidence="3" type="ORF">IV203_003207</name>
</gene>
<keyword evidence="4" id="KW-1185">Reference proteome</keyword>
<feature type="compositionally biased region" description="Acidic residues" evidence="1">
    <location>
        <begin position="251"/>
        <end position="266"/>
    </location>
</feature>
<protein>
    <recommendedName>
        <fullName evidence="2">DUF5898 domain-containing protein</fullName>
    </recommendedName>
</protein>
<dbReference type="PANTHER" id="PTHR34871">
    <property type="entry name" value="DUF5898 DOMAIN-CONTAINING PROTEIN"/>
    <property type="match status" value="1"/>
</dbReference>
<accession>A0A9K3L1P9</accession>
<dbReference type="AlphaFoldDB" id="A0A9K3L1P9"/>
<dbReference type="EMBL" id="JAGRRH010000016">
    <property type="protein sequence ID" value="KAG7353852.1"/>
    <property type="molecule type" value="Genomic_DNA"/>
</dbReference>
<reference evidence="3" key="2">
    <citation type="submission" date="2021-04" db="EMBL/GenBank/DDBJ databases">
        <authorList>
            <person name="Podell S."/>
        </authorList>
    </citation>
    <scope>NUCLEOTIDE SEQUENCE</scope>
    <source>
        <strain evidence="3">Hildebrandi</strain>
    </source>
</reference>
<dbReference type="Pfam" id="PF19250">
    <property type="entry name" value="DUF5898"/>
    <property type="match status" value="1"/>
</dbReference>
<evidence type="ECO:0000313" key="3">
    <source>
        <dbReference type="EMBL" id="KAG7353852.1"/>
    </source>
</evidence>
<evidence type="ECO:0000313" key="4">
    <source>
        <dbReference type="Proteomes" id="UP000693970"/>
    </source>
</evidence>
<comment type="caution">
    <text evidence="3">The sequence shown here is derived from an EMBL/GenBank/DDBJ whole genome shotgun (WGS) entry which is preliminary data.</text>
</comment>
<proteinExistence type="predicted"/>
<dbReference type="PANTHER" id="PTHR34871:SF1">
    <property type="entry name" value="DUF5898 DOMAIN-CONTAINING PROTEIN"/>
    <property type="match status" value="1"/>
</dbReference>
<dbReference type="Proteomes" id="UP000693970">
    <property type="component" value="Unassembled WGS sequence"/>
</dbReference>
<name>A0A9K3L1P9_9STRA</name>